<proteinExistence type="predicted"/>
<dbReference type="SUPFAM" id="SSF49401">
    <property type="entry name" value="Bacterial adhesins"/>
    <property type="match status" value="1"/>
</dbReference>
<evidence type="ECO:0000259" key="2">
    <source>
        <dbReference type="Pfam" id="PF00419"/>
    </source>
</evidence>
<dbReference type="PRINTS" id="PR01613">
    <property type="entry name" value="FIMBRIALPAPF"/>
</dbReference>
<protein>
    <submittedName>
        <fullName evidence="3">Fimbrial protein</fullName>
    </submittedName>
</protein>
<dbReference type="RefSeq" id="WP_197664214.1">
    <property type="nucleotide sequence ID" value="NZ_JADULK010000005.1"/>
</dbReference>
<comment type="caution">
    <text evidence="3">The sequence shown here is derived from an EMBL/GenBank/DDBJ whole genome shotgun (WGS) entry which is preliminary data.</text>
</comment>
<accession>A0ABS0MDJ9</accession>
<reference evidence="3 4" key="1">
    <citation type="submission" date="2020-11" db="EMBL/GenBank/DDBJ databases">
        <title>Enhanced detection system for hospital associated transmission using whole genome sequencing surveillance.</title>
        <authorList>
            <person name="Harrison L.H."/>
            <person name="Van Tyne D."/>
            <person name="Marsh J.W."/>
            <person name="Griffith M.P."/>
            <person name="Snyder D.J."/>
            <person name="Cooper V.S."/>
            <person name="Mustapha M."/>
        </authorList>
    </citation>
    <scope>NUCLEOTIDE SEQUENCE [LARGE SCALE GENOMIC DNA]</scope>
    <source>
        <strain evidence="3 4">SER00230</strain>
    </source>
</reference>
<dbReference type="InterPro" id="IPR036937">
    <property type="entry name" value="Adhesion_dom_fimbrial_sf"/>
</dbReference>
<name>A0ABS0MDJ9_SERRU</name>
<feature type="domain" description="Fimbrial-type adhesion" evidence="2">
    <location>
        <begin position="32"/>
        <end position="166"/>
    </location>
</feature>
<dbReference type="Gene3D" id="2.60.40.1090">
    <property type="entry name" value="Fimbrial-type adhesion domain"/>
    <property type="match status" value="1"/>
</dbReference>
<evidence type="ECO:0000313" key="4">
    <source>
        <dbReference type="Proteomes" id="UP000624159"/>
    </source>
</evidence>
<gene>
    <name evidence="3" type="ORF">I5U13_12425</name>
</gene>
<evidence type="ECO:0000256" key="1">
    <source>
        <dbReference type="SAM" id="SignalP"/>
    </source>
</evidence>
<sequence length="166" mass="18195">MKTTNMRNLLLLAGLLALTGGAWAEGDVDMMFHGTLVEPPPCTINNDDQIEVDFGNRVGINKVDGVNYRTALNYQITCQDRGAHNWALTLSLTGAQAGFDNEALKTNMDNLGIRIYRDDVPFTPNQALEIDVNNPPRLEAVPVKQSGATLTEGAFEAWATLRADYQ</sequence>
<dbReference type="PANTHER" id="PTHR33420">
    <property type="entry name" value="FIMBRIAL SUBUNIT ELFA-RELATED"/>
    <property type="match status" value="1"/>
</dbReference>
<dbReference type="InterPro" id="IPR000259">
    <property type="entry name" value="Adhesion_dom_fimbrial"/>
</dbReference>
<dbReference type="EMBL" id="JADULK010000005">
    <property type="protein sequence ID" value="MBH1930458.1"/>
    <property type="molecule type" value="Genomic_DNA"/>
</dbReference>
<dbReference type="Pfam" id="PF00419">
    <property type="entry name" value="Fimbrial"/>
    <property type="match status" value="1"/>
</dbReference>
<dbReference type="InterPro" id="IPR005430">
    <property type="entry name" value="P_pili_tip_PapF"/>
</dbReference>
<dbReference type="InterPro" id="IPR050263">
    <property type="entry name" value="Bact_Fimbrial_Adh_Pro"/>
</dbReference>
<feature type="signal peptide" evidence="1">
    <location>
        <begin position="1"/>
        <end position="24"/>
    </location>
</feature>
<keyword evidence="1" id="KW-0732">Signal</keyword>
<evidence type="ECO:0000313" key="3">
    <source>
        <dbReference type="EMBL" id="MBH1930458.1"/>
    </source>
</evidence>
<dbReference type="PANTHER" id="PTHR33420:SF33">
    <property type="entry name" value="MINOR FIMBRIAL SUBUNIT"/>
    <property type="match status" value="1"/>
</dbReference>
<keyword evidence="4" id="KW-1185">Reference proteome</keyword>
<dbReference type="InterPro" id="IPR008966">
    <property type="entry name" value="Adhesion_dom_sf"/>
</dbReference>
<feature type="chain" id="PRO_5045676421" evidence="1">
    <location>
        <begin position="25"/>
        <end position="166"/>
    </location>
</feature>
<organism evidence="3 4">
    <name type="scientific">Serratia rubidaea</name>
    <name type="common">Serratia marinorubra</name>
    <dbReference type="NCBI Taxonomy" id="61652"/>
    <lineage>
        <taxon>Bacteria</taxon>
        <taxon>Pseudomonadati</taxon>
        <taxon>Pseudomonadota</taxon>
        <taxon>Gammaproteobacteria</taxon>
        <taxon>Enterobacterales</taxon>
        <taxon>Yersiniaceae</taxon>
        <taxon>Serratia</taxon>
    </lineage>
</organism>
<dbReference type="Proteomes" id="UP000624159">
    <property type="component" value="Unassembled WGS sequence"/>
</dbReference>